<name>A0A195CPK8_9HYME</name>
<reference evidence="2 3" key="1">
    <citation type="submission" date="2016-03" db="EMBL/GenBank/DDBJ databases">
        <title>Cyphomyrmex costatus WGS genome.</title>
        <authorList>
            <person name="Nygaard S."/>
            <person name="Hu H."/>
            <person name="Boomsma J."/>
            <person name="Zhang G."/>
        </authorList>
    </citation>
    <scope>NUCLEOTIDE SEQUENCE [LARGE SCALE GENOMIC DNA]</scope>
    <source>
        <strain evidence="2">MS0001</strain>
        <tissue evidence="2">Whole body</tissue>
    </source>
</reference>
<organism evidence="2 3">
    <name type="scientific">Cyphomyrmex costatus</name>
    <dbReference type="NCBI Taxonomy" id="456900"/>
    <lineage>
        <taxon>Eukaryota</taxon>
        <taxon>Metazoa</taxon>
        <taxon>Ecdysozoa</taxon>
        <taxon>Arthropoda</taxon>
        <taxon>Hexapoda</taxon>
        <taxon>Insecta</taxon>
        <taxon>Pterygota</taxon>
        <taxon>Neoptera</taxon>
        <taxon>Endopterygota</taxon>
        <taxon>Hymenoptera</taxon>
        <taxon>Apocrita</taxon>
        <taxon>Aculeata</taxon>
        <taxon>Formicoidea</taxon>
        <taxon>Formicidae</taxon>
        <taxon>Myrmicinae</taxon>
        <taxon>Cyphomyrmex</taxon>
    </lineage>
</organism>
<proteinExistence type="predicted"/>
<dbReference type="EMBL" id="KQ977481">
    <property type="protein sequence ID" value="KYN02427.1"/>
    <property type="molecule type" value="Genomic_DNA"/>
</dbReference>
<protein>
    <submittedName>
        <fullName evidence="2">Uncharacterized protein</fullName>
    </submittedName>
</protein>
<dbReference type="Proteomes" id="UP000078542">
    <property type="component" value="Unassembled WGS sequence"/>
</dbReference>
<gene>
    <name evidence="2" type="ORF">ALC62_06807</name>
</gene>
<feature type="compositionally biased region" description="Polar residues" evidence="1">
    <location>
        <begin position="21"/>
        <end position="44"/>
    </location>
</feature>
<dbReference type="AlphaFoldDB" id="A0A195CPK8"/>
<evidence type="ECO:0000256" key="1">
    <source>
        <dbReference type="SAM" id="MobiDB-lite"/>
    </source>
</evidence>
<evidence type="ECO:0000313" key="2">
    <source>
        <dbReference type="EMBL" id="KYN02427.1"/>
    </source>
</evidence>
<accession>A0A195CPK8</accession>
<feature type="region of interest" description="Disordered" evidence="1">
    <location>
        <begin position="1"/>
        <end position="73"/>
    </location>
</feature>
<evidence type="ECO:0000313" key="3">
    <source>
        <dbReference type="Proteomes" id="UP000078542"/>
    </source>
</evidence>
<sequence>MYKSSFSGQKKKEEKRRKGSNEGTESGTLGVSSGWSNYPTVSRSRTARAGPGNKTLSFKAEAKPVLSPGPPRF</sequence>
<keyword evidence="3" id="KW-1185">Reference proteome</keyword>